<organism evidence="1 2">
    <name type="scientific">Paramylibacter kogurei</name>
    <dbReference type="NCBI Taxonomy" id="1889778"/>
    <lineage>
        <taxon>Bacteria</taxon>
        <taxon>Pseudomonadati</taxon>
        <taxon>Pseudomonadota</taxon>
        <taxon>Alphaproteobacteria</taxon>
        <taxon>Rhodobacterales</taxon>
        <taxon>Paracoccaceae</taxon>
        <taxon>Paramylibacter</taxon>
    </lineage>
</organism>
<protein>
    <recommendedName>
        <fullName evidence="3">CARDB domain-containing protein</fullName>
    </recommendedName>
</protein>
<evidence type="ECO:0000313" key="1">
    <source>
        <dbReference type="EMBL" id="PIB26747.1"/>
    </source>
</evidence>
<dbReference type="Proteomes" id="UP000231516">
    <property type="component" value="Unassembled WGS sequence"/>
</dbReference>
<keyword evidence="2" id="KW-1185">Reference proteome</keyword>
<reference evidence="1 2" key="1">
    <citation type="submission" date="2016-08" db="EMBL/GenBank/DDBJ databases">
        <title>Draft genome of Amylibacter sp. strain 4G11.</title>
        <authorList>
            <person name="Wong S.-K."/>
            <person name="Hamasaki K."/>
            <person name="Yoshizawa S."/>
        </authorList>
    </citation>
    <scope>NUCLEOTIDE SEQUENCE [LARGE SCALE GENOMIC DNA]</scope>
    <source>
        <strain evidence="1 2">4G11</strain>
    </source>
</reference>
<comment type="caution">
    <text evidence="1">The sequence shown here is derived from an EMBL/GenBank/DDBJ whole genome shotgun (WGS) entry which is preliminary data.</text>
</comment>
<proteinExistence type="predicted"/>
<gene>
    <name evidence="1" type="ORF">BFP76_10850</name>
</gene>
<sequence>MIMPWYSPKPVICLFAITLVASCDPRAGVEQVDLVPERAPGSQGANGFCKRDDLGLYVMVRNQSNIDALQSTITRVTFGNTSQDLSTPPIAAGSMATVGPYPIPSGCFNADCDFTIHVNQTRLLIDEFGDNNSADGICIG</sequence>
<name>A0A2G5KB46_9RHOB</name>
<accession>A0A2G5KB46</accession>
<evidence type="ECO:0000313" key="2">
    <source>
        <dbReference type="Proteomes" id="UP000231516"/>
    </source>
</evidence>
<dbReference type="AlphaFoldDB" id="A0A2G5KB46"/>
<evidence type="ECO:0008006" key="3">
    <source>
        <dbReference type="Google" id="ProtNLM"/>
    </source>
</evidence>
<dbReference type="EMBL" id="MDGM01000002">
    <property type="protein sequence ID" value="PIB26747.1"/>
    <property type="molecule type" value="Genomic_DNA"/>
</dbReference>